<gene>
    <name evidence="8" type="primary">flgB</name>
</gene>
<evidence type="ECO:0000256" key="2">
    <source>
        <dbReference type="ARBA" id="ARBA00009677"/>
    </source>
</evidence>
<dbReference type="InterPro" id="IPR001444">
    <property type="entry name" value="Flag_bb_rod_N"/>
</dbReference>
<proteinExistence type="inferred from homology"/>
<name>A0A0A7RFG2_LATCU</name>
<dbReference type="OrthoDB" id="9792068at2"/>
<keyword evidence="4 6" id="KW-0975">Bacterial flagellum</keyword>
<dbReference type="AlphaFoldDB" id="A0A0A7RFG2"/>
<dbReference type="GO" id="GO:0071978">
    <property type="term" value="P:bacterial-type flagellum-dependent swarming motility"/>
    <property type="evidence" value="ECO:0007669"/>
    <property type="project" value="TreeGrafter"/>
</dbReference>
<dbReference type="EMBL" id="KM886863">
    <property type="protein sequence ID" value="AJA33956.1"/>
    <property type="molecule type" value="Genomic_DNA"/>
</dbReference>
<evidence type="ECO:0000256" key="4">
    <source>
        <dbReference type="ARBA" id="ARBA00023143"/>
    </source>
</evidence>
<evidence type="ECO:0000256" key="6">
    <source>
        <dbReference type="PIRNR" id="PIRNR002889"/>
    </source>
</evidence>
<dbReference type="PIRSF" id="PIRSF002889">
    <property type="entry name" value="Rod_FlgB"/>
    <property type="match status" value="1"/>
</dbReference>
<dbReference type="NCBIfam" id="TIGR01396">
    <property type="entry name" value="FlgB"/>
    <property type="match status" value="1"/>
</dbReference>
<comment type="subcellular location">
    <subcellularLocation>
        <location evidence="1 6">Bacterial flagellum basal body</location>
    </subcellularLocation>
</comment>
<comment type="function">
    <text evidence="5 6">Structural component of flagellum, the bacterial motility apparatus. Part of the rod structure of flagellar basal body.</text>
</comment>
<keyword evidence="8" id="KW-0969">Cilium</keyword>
<keyword evidence="8" id="KW-0282">Flagellum</keyword>
<comment type="subunit">
    <text evidence="6">The basal body constitutes a major portion of the flagellar organelle and consists of a number of rings mounted on a central rod.</text>
</comment>
<reference evidence="8" key="1">
    <citation type="journal article" date="2014" name="Appl. Environ. Microbiol.">
        <title>Detection and genomic characterization of motility in Lactobacillus curvatus: confirmation of motility in a species outside the Lactobacillus salivarius clade.</title>
        <authorList>
            <person name="Cousin F.J."/>
            <person name="Lynch S.M."/>
            <person name="Harris H.M."/>
            <person name="McCann A."/>
            <person name="Lynch D.B."/>
            <person name="Neville B.A."/>
            <person name="Irisawa T."/>
            <person name="Okada S."/>
            <person name="Endo A."/>
            <person name="O'Toole P.W."/>
        </authorList>
    </citation>
    <scope>NUCLEOTIDE SEQUENCE</scope>
    <source>
        <strain evidence="8">NRIC 0822</strain>
    </source>
</reference>
<accession>A0A0A7RFG2</accession>
<keyword evidence="8" id="KW-0966">Cell projection</keyword>
<evidence type="ECO:0000256" key="3">
    <source>
        <dbReference type="ARBA" id="ARBA00014376"/>
    </source>
</evidence>
<evidence type="ECO:0000259" key="7">
    <source>
        <dbReference type="Pfam" id="PF00460"/>
    </source>
</evidence>
<dbReference type="GeneID" id="95350008"/>
<dbReference type="RefSeq" id="WP_010498161.1">
    <property type="nucleotide sequence ID" value="NZ_JTJV01000067.1"/>
</dbReference>
<comment type="similarity">
    <text evidence="2 6">Belongs to the flagella basal body rod proteins family.</text>
</comment>
<evidence type="ECO:0000256" key="1">
    <source>
        <dbReference type="ARBA" id="ARBA00004117"/>
    </source>
</evidence>
<sequence>MENTYGLMKEALNVSSNRAQLNANNIANVNTPGFKAKRIEFESVLNNALDQETHLKTTSKMHMQAGGAIEPHESVRNDTAVKENGNNVDLDVEMLNQAQNGLNYSALTSQLKGRYQMMSYVLNH</sequence>
<evidence type="ECO:0000313" key="8">
    <source>
        <dbReference type="EMBL" id="AJA33956.1"/>
    </source>
</evidence>
<dbReference type="Pfam" id="PF00460">
    <property type="entry name" value="Flg_bb_rod"/>
    <property type="match status" value="1"/>
</dbReference>
<dbReference type="InterPro" id="IPR006300">
    <property type="entry name" value="FlgB"/>
</dbReference>
<dbReference type="GO" id="GO:0030694">
    <property type="term" value="C:bacterial-type flagellum basal body, rod"/>
    <property type="evidence" value="ECO:0007669"/>
    <property type="project" value="InterPro"/>
</dbReference>
<feature type="domain" description="Flagellar basal body rod protein N-terminal" evidence="7">
    <location>
        <begin position="23"/>
        <end position="35"/>
    </location>
</feature>
<dbReference type="PANTHER" id="PTHR30435">
    <property type="entry name" value="FLAGELLAR PROTEIN"/>
    <property type="match status" value="1"/>
</dbReference>
<organism evidence="8">
    <name type="scientific">Latilactobacillus curvatus</name>
    <name type="common">Lactobacillus curvatus</name>
    <dbReference type="NCBI Taxonomy" id="28038"/>
    <lineage>
        <taxon>Bacteria</taxon>
        <taxon>Bacillati</taxon>
        <taxon>Bacillota</taxon>
        <taxon>Bacilli</taxon>
        <taxon>Lactobacillales</taxon>
        <taxon>Lactobacillaceae</taxon>
        <taxon>Latilactobacillus</taxon>
    </lineage>
</organism>
<evidence type="ECO:0000256" key="5">
    <source>
        <dbReference type="ARBA" id="ARBA00024934"/>
    </source>
</evidence>
<dbReference type="PANTHER" id="PTHR30435:SF12">
    <property type="entry name" value="FLAGELLAR BASAL BODY ROD PROTEIN FLGB"/>
    <property type="match status" value="1"/>
</dbReference>
<protein>
    <recommendedName>
        <fullName evidence="3 6">Flagellar basal body rod protein FlgB</fullName>
    </recommendedName>
</protein>